<name>A0A164LRX0_9NOCA</name>
<protein>
    <recommendedName>
        <fullName evidence="3">YcaO domain-containing protein</fullName>
    </recommendedName>
</protein>
<comment type="caution">
    <text evidence="1">The sequence shown here is derived from an EMBL/GenBank/DDBJ whole genome shotgun (WGS) entry which is preliminary data.</text>
</comment>
<evidence type="ECO:0008006" key="3">
    <source>
        <dbReference type="Google" id="ProtNLM"/>
    </source>
</evidence>
<reference evidence="1 2" key="1">
    <citation type="submission" date="2016-04" db="EMBL/GenBank/DDBJ databases">
        <authorList>
            <person name="Evans L.H."/>
            <person name="Alamgir A."/>
            <person name="Owens N."/>
            <person name="Weber N.D."/>
            <person name="Virtaneva K."/>
            <person name="Barbian K."/>
            <person name="Babar A."/>
            <person name="Rosenke K."/>
        </authorList>
    </citation>
    <scope>NUCLEOTIDE SEQUENCE [LARGE SCALE GENOMIC DNA]</scope>
    <source>
        <strain evidence="1 2">IFM 0406</strain>
    </source>
</reference>
<evidence type="ECO:0000313" key="1">
    <source>
        <dbReference type="EMBL" id="KZM72693.1"/>
    </source>
</evidence>
<dbReference type="STRING" id="455432.AWN90_28340"/>
<proteinExistence type="predicted"/>
<dbReference type="AlphaFoldDB" id="A0A164LRX0"/>
<evidence type="ECO:0000313" key="2">
    <source>
        <dbReference type="Proteomes" id="UP000076512"/>
    </source>
</evidence>
<dbReference type="Proteomes" id="UP000076512">
    <property type="component" value="Unassembled WGS sequence"/>
</dbReference>
<gene>
    <name evidence="1" type="ORF">AWN90_28340</name>
</gene>
<accession>A0A164LRX0</accession>
<sequence length="630" mass="69520">MSQFDGVTGANEIMGRLDEDRRSLAERIIVALDRYGIIRDRARDRSHSLTAHELDCHAGEIAQIARHRESPEQRFDDFRSTPMVLIGSVHAVSPVVRLALDSGLRRLRVLVPGGMSCEPGDLARCADVRIIDAGAPGIETIRPLLAEFPVVVHVCTAHSADLLRRLDRLCWEERKYLVPAVVLGDQAWIGPVGLPGHEWTRWAAFWQRHRTTVPEQPRHSDPTLVQLELVANHLLLLWFRRITGIEQARAPDVVHLEFGELRSRKRTVAPHPHGLPRSPETSTEVAAKIGALSDAEPLIEHDFYRSIRRYIDERVGIFADIRAARTDPLPLQVAEVVVTDPLKSYRAQHVPVIVRGAGPDMLRARLDALRRACELYAYLVVDPQRLHTADGTPAFLEFMPDEWAAGRLWGMSLGTGQPCTVRAGDAFPHLVSGPTATTPVGVASGNTFCEAVERALIDQCASHAITSAETEQSPLDLWSLELRGIGSHYRNLLRLSGETVHAVRFTHELAPPVVRLSNSTVGDLYSTGRSLGEAIGHGIEQLLLHRQCQRLSPPESPCPPVGHRIGQPAPGPRTSGASTLGRRLVDRLTRRGLHPVAVTLDHDPVLSRLHPFVVRVLVLPDAAEGPGTCW</sequence>
<dbReference type="Gene3D" id="3.40.50.720">
    <property type="entry name" value="NAD(P)-binding Rossmann-like Domain"/>
    <property type="match status" value="1"/>
</dbReference>
<keyword evidence="2" id="KW-1185">Reference proteome</keyword>
<organism evidence="1 2">
    <name type="scientific">Nocardia terpenica</name>
    <dbReference type="NCBI Taxonomy" id="455432"/>
    <lineage>
        <taxon>Bacteria</taxon>
        <taxon>Bacillati</taxon>
        <taxon>Actinomycetota</taxon>
        <taxon>Actinomycetes</taxon>
        <taxon>Mycobacteriales</taxon>
        <taxon>Nocardiaceae</taxon>
        <taxon>Nocardia</taxon>
    </lineage>
</organism>
<dbReference type="EMBL" id="LWGR01000007">
    <property type="protein sequence ID" value="KZM72693.1"/>
    <property type="molecule type" value="Genomic_DNA"/>
</dbReference>